<feature type="transmembrane region" description="Helical" evidence="6">
    <location>
        <begin position="12"/>
        <end position="30"/>
    </location>
</feature>
<gene>
    <name evidence="7" type="ORF">GYA55_03470</name>
</gene>
<feature type="transmembrane region" description="Helical" evidence="6">
    <location>
        <begin position="257"/>
        <end position="278"/>
    </location>
</feature>
<organism evidence="7 8">
    <name type="scientific">SAR324 cluster bacterium</name>
    <dbReference type="NCBI Taxonomy" id="2024889"/>
    <lineage>
        <taxon>Bacteria</taxon>
        <taxon>Deltaproteobacteria</taxon>
        <taxon>SAR324 cluster</taxon>
    </lineage>
</organism>
<evidence type="ECO:0000256" key="1">
    <source>
        <dbReference type="ARBA" id="ARBA00004141"/>
    </source>
</evidence>
<sequence length="364" mass="39804">MVKQTSKESLLPPLWILSTAVVSFAIWLVVQLKEMVVLLVVAYSIAYALDPVLDFFERKRISRSTGILVILVVSILSLALLFVTAVPTLLEEYKYLSENLPTYVAKVREQFSSFQTRLVLMLPAVAAEKIQHISLADLVPDLNSGAVNSIVQGLIATLLKGYSITLTLVNIALLPFFIYYIAVDFTPIYRGFIALFPSERRKVVVEILDEIDVLVSAFVRGQAMVASILFVLYAIGLSIVGVKLWFLLAVIAGFGNLIPYVGTITGITLSSIMALVSFGDFPHVLYVWIVFAVVQFLEGFVVTPIIVGSKTGFTPLVIILALFAGGSLFGLLGVFLAVPAAAVLKVLLRRAHHRLMKQLGDAKS</sequence>
<accession>A0A7X9IKQ5</accession>
<evidence type="ECO:0000256" key="3">
    <source>
        <dbReference type="ARBA" id="ARBA00022692"/>
    </source>
</evidence>
<name>A0A7X9IKQ5_9DELT</name>
<comment type="subcellular location">
    <subcellularLocation>
        <location evidence="1">Membrane</location>
        <topology evidence="1">Multi-pass membrane protein</topology>
    </subcellularLocation>
</comment>
<evidence type="ECO:0000256" key="2">
    <source>
        <dbReference type="ARBA" id="ARBA00009773"/>
    </source>
</evidence>
<protein>
    <submittedName>
        <fullName evidence="7">AI-2E family transporter</fullName>
    </submittedName>
</protein>
<feature type="transmembrane region" description="Helical" evidence="6">
    <location>
        <begin position="36"/>
        <end position="56"/>
    </location>
</feature>
<dbReference type="InterPro" id="IPR002549">
    <property type="entry name" value="AI-2E-like"/>
</dbReference>
<keyword evidence="5 6" id="KW-0472">Membrane</keyword>
<dbReference type="Proteomes" id="UP000524246">
    <property type="component" value="Unassembled WGS sequence"/>
</dbReference>
<proteinExistence type="inferred from homology"/>
<keyword evidence="4 6" id="KW-1133">Transmembrane helix</keyword>
<dbReference type="AlphaFoldDB" id="A0A7X9IKQ5"/>
<evidence type="ECO:0000313" key="8">
    <source>
        <dbReference type="Proteomes" id="UP000524246"/>
    </source>
</evidence>
<feature type="transmembrane region" description="Helical" evidence="6">
    <location>
        <begin position="68"/>
        <end position="90"/>
    </location>
</feature>
<feature type="transmembrane region" description="Helical" evidence="6">
    <location>
        <begin position="318"/>
        <end position="348"/>
    </location>
</feature>
<dbReference type="Pfam" id="PF01594">
    <property type="entry name" value="AI-2E_transport"/>
    <property type="match status" value="1"/>
</dbReference>
<keyword evidence="3 6" id="KW-0812">Transmembrane</keyword>
<feature type="transmembrane region" description="Helical" evidence="6">
    <location>
        <begin position="285"/>
        <end position="306"/>
    </location>
</feature>
<comment type="similarity">
    <text evidence="2">Belongs to the autoinducer-2 exporter (AI-2E) (TC 2.A.86) family.</text>
</comment>
<dbReference type="GO" id="GO:0055085">
    <property type="term" value="P:transmembrane transport"/>
    <property type="evidence" value="ECO:0007669"/>
    <property type="project" value="TreeGrafter"/>
</dbReference>
<dbReference type="EMBL" id="JAAZON010000134">
    <property type="protein sequence ID" value="NMC62205.1"/>
    <property type="molecule type" value="Genomic_DNA"/>
</dbReference>
<evidence type="ECO:0000256" key="4">
    <source>
        <dbReference type="ARBA" id="ARBA00022989"/>
    </source>
</evidence>
<dbReference type="PANTHER" id="PTHR21716:SF64">
    <property type="entry name" value="AI-2 TRANSPORT PROTEIN TQSA"/>
    <property type="match status" value="1"/>
</dbReference>
<feature type="transmembrane region" description="Helical" evidence="6">
    <location>
        <begin position="162"/>
        <end position="182"/>
    </location>
</feature>
<evidence type="ECO:0000256" key="5">
    <source>
        <dbReference type="ARBA" id="ARBA00023136"/>
    </source>
</evidence>
<feature type="transmembrane region" description="Helical" evidence="6">
    <location>
        <begin position="228"/>
        <end position="251"/>
    </location>
</feature>
<dbReference type="GO" id="GO:0016020">
    <property type="term" value="C:membrane"/>
    <property type="evidence" value="ECO:0007669"/>
    <property type="project" value="UniProtKB-SubCell"/>
</dbReference>
<dbReference type="PANTHER" id="PTHR21716">
    <property type="entry name" value="TRANSMEMBRANE PROTEIN"/>
    <property type="match status" value="1"/>
</dbReference>
<evidence type="ECO:0000256" key="6">
    <source>
        <dbReference type="SAM" id="Phobius"/>
    </source>
</evidence>
<reference evidence="7 8" key="1">
    <citation type="journal article" date="2020" name="Biotechnol. Biofuels">
        <title>New insights from the biogas microbiome by comprehensive genome-resolved metagenomics of nearly 1600 species originating from multiple anaerobic digesters.</title>
        <authorList>
            <person name="Campanaro S."/>
            <person name="Treu L."/>
            <person name="Rodriguez-R L.M."/>
            <person name="Kovalovszki A."/>
            <person name="Ziels R.M."/>
            <person name="Maus I."/>
            <person name="Zhu X."/>
            <person name="Kougias P.G."/>
            <person name="Basile A."/>
            <person name="Luo G."/>
            <person name="Schluter A."/>
            <person name="Konstantinidis K.T."/>
            <person name="Angelidaki I."/>
        </authorList>
    </citation>
    <scope>NUCLEOTIDE SEQUENCE [LARGE SCALE GENOMIC DNA]</scope>
    <source>
        <strain evidence="7">AS27yjCOA_65</strain>
    </source>
</reference>
<comment type="caution">
    <text evidence="7">The sequence shown here is derived from an EMBL/GenBank/DDBJ whole genome shotgun (WGS) entry which is preliminary data.</text>
</comment>
<evidence type="ECO:0000313" key="7">
    <source>
        <dbReference type="EMBL" id="NMC62205.1"/>
    </source>
</evidence>